<proteinExistence type="predicted"/>
<reference evidence="2 3" key="1">
    <citation type="submission" date="2024-01" db="EMBL/GenBank/DDBJ databases">
        <title>Comparative Genomics of Leclercia adecarboxylata Strains Isolated from Several Sources.</title>
        <authorList>
            <person name="Yescas-Zazueta V."/>
            <person name="Balbuena-Alonso M.G."/>
            <person name="Valencia D."/>
            <person name="Mendez-Pfeiffer P.A."/>
            <person name="Ballesteros-Monrreal M.G."/>
            <person name="Rocha-Gracia R.D.C."/>
            <person name="Barrios-Villa E."/>
        </authorList>
    </citation>
    <scope>NUCLEOTIDE SEQUENCE [LARGE SCALE GENOMIC DNA]</scope>
    <source>
        <strain evidence="2 3">33MEM</strain>
    </source>
</reference>
<dbReference type="RefSeq" id="WP_326293466.1">
    <property type="nucleotide sequence ID" value="NZ_JAYMCU010000356.1"/>
</dbReference>
<accession>A0ABU6IDV0</accession>
<dbReference type="EMBL" id="JAYMCU010000356">
    <property type="protein sequence ID" value="MEC3939776.1"/>
    <property type="molecule type" value="Genomic_DNA"/>
</dbReference>
<keyword evidence="1" id="KW-0812">Transmembrane</keyword>
<sequence length="69" mass="7726">ERLHRFSNDDRPLHEMLSLLIPLFSAANCAAIFLTRKMKMNDLTIVVLSLIAADLAKTIIQVVFGDANE</sequence>
<feature type="non-terminal residue" evidence="2">
    <location>
        <position position="1"/>
    </location>
</feature>
<dbReference type="Proteomes" id="UP001357437">
    <property type="component" value="Unassembled WGS sequence"/>
</dbReference>
<keyword evidence="1" id="KW-1133">Transmembrane helix</keyword>
<evidence type="ECO:0000256" key="1">
    <source>
        <dbReference type="SAM" id="Phobius"/>
    </source>
</evidence>
<feature type="transmembrane region" description="Helical" evidence="1">
    <location>
        <begin position="43"/>
        <end position="64"/>
    </location>
</feature>
<comment type="caution">
    <text evidence="2">The sequence shown here is derived from an EMBL/GenBank/DDBJ whole genome shotgun (WGS) entry which is preliminary data.</text>
</comment>
<keyword evidence="1" id="KW-0472">Membrane</keyword>
<organism evidence="2 3">
    <name type="scientific">Leclercia adecarboxylata</name>
    <dbReference type="NCBI Taxonomy" id="83655"/>
    <lineage>
        <taxon>Bacteria</taxon>
        <taxon>Pseudomonadati</taxon>
        <taxon>Pseudomonadota</taxon>
        <taxon>Gammaproteobacteria</taxon>
        <taxon>Enterobacterales</taxon>
        <taxon>Enterobacteriaceae</taxon>
        <taxon>Leclercia</taxon>
    </lineage>
</organism>
<keyword evidence="3" id="KW-1185">Reference proteome</keyword>
<evidence type="ECO:0000313" key="2">
    <source>
        <dbReference type="EMBL" id="MEC3939776.1"/>
    </source>
</evidence>
<feature type="transmembrane region" description="Helical" evidence="1">
    <location>
        <begin position="16"/>
        <end position="34"/>
    </location>
</feature>
<evidence type="ECO:0000313" key="3">
    <source>
        <dbReference type="Proteomes" id="UP001357437"/>
    </source>
</evidence>
<gene>
    <name evidence="2" type="ORF">VOF76_27150</name>
</gene>
<protein>
    <submittedName>
        <fullName evidence="2">Uncharacterized protein</fullName>
    </submittedName>
</protein>
<name>A0ABU6IDV0_9ENTR</name>